<feature type="transmembrane region" description="Helical" evidence="3">
    <location>
        <begin position="166"/>
        <end position="190"/>
    </location>
</feature>
<feature type="transmembrane region" description="Helical" evidence="3">
    <location>
        <begin position="233"/>
        <end position="252"/>
    </location>
</feature>
<dbReference type="PANTHER" id="PTHR43021">
    <property type="entry name" value="NA(+)/H(+) ANTIPORTER-RELATED"/>
    <property type="match status" value="1"/>
</dbReference>
<feature type="domain" description="BD-FAE-like" evidence="4">
    <location>
        <begin position="1160"/>
        <end position="1258"/>
    </location>
</feature>
<feature type="transmembrane region" description="Helical" evidence="3">
    <location>
        <begin position="386"/>
        <end position="403"/>
    </location>
</feature>
<feature type="region of interest" description="Disordered" evidence="2">
    <location>
        <begin position="1002"/>
        <end position="1027"/>
    </location>
</feature>
<evidence type="ECO:0000259" key="4">
    <source>
        <dbReference type="Pfam" id="PF20434"/>
    </source>
</evidence>
<comment type="caution">
    <text evidence="5">The sequence shown here is derived from an EMBL/GenBank/DDBJ whole genome shotgun (WGS) entry which is preliminary data.</text>
</comment>
<gene>
    <name evidence="5" type="ORF">BBI17_006444</name>
</gene>
<accession>A0A3R7G362</accession>
<feature type="compositionally biased region" description="Basic and acidic residues" evidence="2">
    <location>
        <begin position="336"/>
        <end position="345"/>
    </location>
</feature>
<feature type="transmembrane region" description="Helical" evidence="3">
    <location>
        <begin position="454"/>
        <end position="471"/>
    </location>
</feature>
<proteinExistence type="predicted"/>
<dbReference type="Pfam" id="PF20434">
    <property type="entry name" value="BD-FAE"/>
    <property type="match status" value="1"/>
</dbReference>
<evidence type="ECO:0000256" key="2">
    <source>
        <dbReference type="SAM" id="MobiDB-lite"/>
    </source>
</evidence>
<name>A0A3R7G362_9STRA</name>
<dbReference type="InterPro" id="IPR038770">
    <property type="entry name" value="Na+/solute_symporter_sf"/>
</dbReference>
<keyword evidence="3" id="KW-0472">Membrane</keyword>
<evidence type="ECO:0000256" key="1">
    <source>
        <dbReference type="ARBA" id="ARBA00022801"/>
    </source>
</evidence>
<evidence type="ECO:0000313" key="6">
    <source>
        <dbReference type="Proteomes" id="UP000285883"/>
    </source>
</evidence>
<evidence type="ECO:0000256" key="3">
    <source>
        <dbReference type="SAM" id="Phobius"/>
    </source>
</evidence>
<feature type="compositionally biased region" description="Low complexity" evidence="2">
    <location>
        <begin position="1266"/>
        <end position="1278"/>
    </location>
</feature>
<feature type="transmembrane region" description="Helical" evidence="3">
    <location>
        <begin position="102"/>
        <end position="122"/>
    </location>
</feature>
<feature type="region of interest" description="Disordered" evidence="2">
    <location>
        <begin position="1266"/>
        <end position="1287"/>
    </location>
</feature>
<keyword evidence="1" id="KW-0378">Hydrolase</keyword>
<dbReference type="EMBL" id="MAYM02001073">
    <property type="protein sequence ID" value="RLN27031.1"/>
    <property type="molecule type" value="Genomic_DNA"/>
</dbReference>
<feature type="transmembrane region" description="Helical" evidence="3">
    <location>
        <begin position="202"/>
        <end position="221"/>
    </location>
</feature>
<reference evidence="5 6" key="1">
    <citation type="submission" date="2018-07" db="EMBL/GenBank/DDBJ databases">
        <title>Genome sequencing of oomycete isolates from Chile give support for New Zealand origin for Phytophthora kernoviae and make available the first Nothophytophthora sp. genome.</title>
        <authorList>
            <person name="Studholme D.J."/>
            <person name="Sanfuentes E."/>
            <person name="Panda P."/>
            <person name="Hill R."/>
            <person name="Sambles C."/>
            <person name="Grant M."/>
            <person name="Williams N.M."/>
            <person name="Mcdougal R.L."/>
        </authorList>
    </citation>
    <scope>NUCLEOTIDE SEQUENCE [LARGE SCALE GENOMIC DNA]</scope>
    <source>
        <strain evidence="5">Chile2</strain>
    </source>
</reference>
<dbReference type="GO" id="GO:0016787">
    <property type="term" value="F:hydrolase activity"/>
    <property type="evidence" value="ECO:0007669"/>
    <property type="project" value="UniProtKB-KW"/>
</dbReference>
<sequence>MACVTAGGGGHKRFECSSPNCGFYVHLYQHLEKTPTTVNANVIHALLESKRLLEEEQDDEDRTVPFASWNNVPDTLSHLLAFVLVLLGAHPLGLLFPKYLRLPLITGYLVAGILAGPFLANLLNEDVVDMLGSYVNAFALSFISFQAGQEIYLPELKPQIKAILKLLTTFYCIAMVLGTTVFMLAAGAFFYSDLDSSCQLGISLMFASISVLVSPSTVMALKIELNTVGPFTHLALGTCMTAEFVVLVSFSVSRVIASIYCAKLDVSPESIIFTMGVVLMNIVLGALLGLVTILIFQIPSGQLDLGPEPPVVPVRSVSSSKTSRYSNSQRQMKISQRTDSKHDLSDLGQTMEDPDQVPHPHNAYIEETDTIQTTNNKQWWTERKALYLKGFIWILMGYTFYLFTNTLSDLTTAHFGLVWQVKFEALLVLMIASCAAGHYAAIRPEMHVILDTMAPYMFLPFFVMTGASLQLDKVVDVLPMMSLYLALRYMAIFLAVYGGGRFLLKLPPRHYKHLWLTMAPQAGVSLGLAAEVKELITDDWGAEFAATIVAAVVVNQVIGPVLCSIGLRGAGESMADRQAAAVMAQAQDKQDKHGGDTDMDIEAGKEVPPKRVFSRHNSVQMLSSARNSGDPRALLPFYRVQSAVVLGDDEVAFEIALELSLYGAHVNVPLLDEARAEKWRRMNETILQRTAKGELISFQNSIQDRRGETPVDSGMQNADVLIFTGTPERSLEHAKVMQTMLGENVRPRLIAVVDDCVAGAELRKLGVLTVQPAIALGNIVTRLALLDAPLAANLSKELSSASNFSAAAYFRSEVDDGRDSLASLSELRLPARRLALGRNVVNHHTVDYDRLAEALAAENLPLPPPPSRVAMFGTSSVEHDPFATRSRNLGAHEHYVAEDDGFCASDDRKRPAIDAAPTEASQPLEKQQPENAVNIEETADLMEPLLMMQLPNGDQATTDEDPEVQEEKHLLPKVGTFSQLDAASTACLGKYIEDEEALHPLESNGSASSLHAPSMLSSNGSVPRPPHSRSLVMDPDSNAAVYQTSVASGAEAVEVVAEQSWLITKLAVQLLWALRMSKRWILCALRLIGFVMLLLLPIVKVAFYWFVNENVHKNIIYGLNRRNLLDVYTVPQSGKDAVTQQKQRSTSTSSATSATSASFTEARYPVVVFVSGGAWIIGYKAWGALMGRVLASLGIVVVMPDYRNFPQGVVPDMVEDVTRAMQWVFDNVHLFGGDRENVHLIGQSAGAHLAMCTLLEQVEKKRTAAAHAASHVSSPTSSLGGMGNTSDCESIESVSPLAQPITWELRQVRSYIGISGPFNMEASIATFHRHGFDRAVVERIMAHRLAYYSPALRVLALSELPSRTRQALLKDFPPCYLFHGTADKTVSYRSSEQFTTALQACNVPVFTRMFESKTHTDPIIEDPIVGDDFLLDDVVAALKARAPVDSLTGKPRYELGARPQEKRYYPKVLVRIARKVNPF</sequence>
<feature type="transmembrane region" description="Helical" evidence="3">
    <location>
        <begin position="483"/>
        <end position="504"/>
    </location>
</feature>
<organism evidence="5 6">
    <name type="scientific">Phytophthora kernoviae</name>
    <dbReference type="NCBI Taxonomy" id="325452"/>
    <lineage>
        <taxon>Eukaryota</taxon>
        <taxon>Sar</taxon>
        <taxon>Stramenopiles</taxon>
        <taxon>Oomycota</taxon>
        <taxon>Peronosporomycetes</taxon>
        <taxon>Peronosporales</taxon>
        <taxon>Peronosporaceae</taxon>
        <taxon>Phytophthora</taxon>
    </lineage>
</organism>
<dbReference type="Proteomes" id="UP000285883">
    <property type="component" value="Unassembled WGS sequence"/>
</dbReference>
<feature type="transmembrane region" description="Helical" evidence="3">
    <location>
        <begin position="1084"/>
        <end position="1107"/>
    </location>
</feature>
<dbReference type="InterPro" id="IPR049492">
    <property type="entry name" value="BD-FAE-like_dom"/>
</dbReference>
<feature type="transmembrane region" description="Helical" evidence="3">
    <location>
        <begin position="76"/>
        <end position="95"/>
    </location>
</feature>
<dbReference type="PROSITE" id="PS00122">
    <property type="entry name" value="CARBOXYLESTERASE_B_1"/>
    <property type="match status" value="1"/>
</dbReference>
<protein>
    <recommendedName>
        <fullName evidence="4">BD-FAE-like domain-containing protein</fullName>
    </recommendedName>
</protein>
<feature type="compositionally biased region" description="Polar residues" evidence="2">
    <location>
        <begin position="1003"/>
        <end position="1021"/>
    </location>
</feature>
<dbReference type="InterPro" id="IPR029058">
    <property type="entry name" value="AB_hydrolase_fold"/>
</dbReference>
<feature type="region of interest" description="Disordered" evidence="2">
    <location>
        <begin position="314"/>
        <end position="356"/>
    </location>
</feature>
<dbReference type="InterPro" id="IPR019826">
    <property type="entry name" value="Carboxylesterase_B_AS"/>
</dbReference>
<dbReference type="Gene3D" id="3.40.50.1820">
    <property type="entry name" value="alpha/beta hydrolase"/>
    <property type="match status" value="1"/>
</dbReference>
<feature type="transmembrane region" description="Helical" evidence="3">
    <location>
        <begin position="423"/>
        <end position="442"/>
    </location>
</feature>
<evidence type="ECO:0000313" key="5">
    <source>
        <dbReference type="EMBL" id="RLN27031.1"/>
    </source>
</evidence>
<keyword evidence="3" id="KW-1133">Transmembrane helix</keyword>
<keyword evidence="3" id="KW-0812">Transmembrane</keyword>
<dbReference type="SUPFAM" id="SSF53474">
    <property type="entry name" value="alpha/beta-Hydrolases"/>
    <property type="match status" value="1"/>
</dbReference>
<dbReference type="PANTHER" id="PTHR43021:SF2">
    <property type="entry name" value="CATION_H+ EXCHANGER DOMAIN-CONTAINING PROTEIN"/>
    <property type="match status" value="1"/>
</dbReference>
<dbReference type="Gene3D" id="1.20.1530.20">
    <property type="match status" value="1"/>
</dbReference>
<feature type="transmembrane region" description="Helical" evidence="3">
    <location>
        <begin position="272"/>
        <end position="296"/>
    </location>
</feature>
<feature type="compositionally biased region" description="Polar residues" evidence="2">
    <location>
        <begin position="321"/>
        <end position="335"/>
    </location>
</feature>